<keyword evidence="2" id="KW-1185">Reference proteome</keyword>
<name>A0ABN7RCG9_9BACT</name>
<dbReference type="Proteomes" id="UP000679725">
    <property type="component" value="Unassembled WGS sequence"/>
</dbReference>
<comment type="caution">
    <text evidence="1">The sequence shown here is derived from an EMBL/GenBank/DDBJ whole genome shotgun (WGS) entry which is preliminary data.</text>
</comment>
<protein>
    <recommendedName>
        <fullName evidence="3">HNH endonuclease</fullName>
    </recommendedName>
</protein>
<proteinExistence type="predicted"/>
<sequence>MPIDYSRYPPDWLKGRRPRIMARANNLCEQCGLEHGATVFSIKLTVKDDAGRYKARCIWFSSMRDAVRENTDWREVRPVKVVLTIAHLDHDEDNHEVLDDRLKALCQICHLRYDAAEKWRRISSKNTQL</sequence>
<evidence type="ECO:0008006" key="3">
    <source>
        <dbReference type="Google" id="ProtNLM"/>
    </source>
</evidence>
<evidence type="ECO:0000313" key="1">
    <source>
        <dbReference type="EMBL" id="CAG5072922.1"/>
    </source>
</evidence>
<reference evidence="1 2" key="1">
    <citation type="submission" date="2021-04" db="EMBL/GenBank/DDBJ databases">
        <authorList>
            <person name="Rodrigo-Torres L."/>
            <person name="Arahal R. D."/>
            <person name="Lucena T."/>
        </authorList>
    </citation>
    <scope>NUCLEOTIDE SEQUENCE [LARGE SCALE GENOMIC DNA]</scope>
    <source>
        <strain evidence="1 2">CECT 9623</strain>
    </source>
</reference>
<organism evidence="1 2">
    <name type="scientific">Dyadobacter linearis</name>
    <dbReference type="NCBI Taxonomy" id="2823330"/>
    <lineage>
        <taxon>Bacteria</taxon>
        <taxon>Pseudomonadati</taxon>
        <taxon>Bacteroidota</taxon>
        <taxon>Cytophagia</taxon>
        <taxon>Cytophagales</taxon>
        <taxon>Spirosomataceae</taxon>
        <taxon>Dyadobacter</taxon>
    </lineage>
</organism>
<dbReference type="EMBL" id="CAJRAU010000007">
    <property type="protein sequence ID" value="CAG5072922.1"/>
    <property type="molecule type" value="Genomic_DNA"/>
</dbReference>
<dbReference type="RefSeq" id="WP_215235734.1">
    <property type="nucleotide sequence ID" value="NZ_CAJRAU010000007.1"/>
</dbReference>
<evidence type="ECO:0000313" key="2">
    <source>
        <dbReference type="Proteomes" id="UP000679725"/>
    </source>
</evidence>
<accession>A0ABN7RCG9</accession>
<gene>
    <name evidence="1" type="ORF">DYBT9623_04459</name>
</gene>